<evidence type="ECO:0000259" key="8">
    <source>
        <dbReference type="Pfam" id="PF04389"/>
    </source>
</evidence>
<dbReference type="InterPro" id="IPR007484">
    <property type="entry name" value="Peptidase_M28"/>
</dbReference>
<keyword evidence="10" id="KW-1185">Reference proteome</keyword>
<protein>
    <recommendedName>
        <fullName evidence="7">Peptide hydrolase</fullName>
        <ecNumber evidence="7">3.4.-.-</ecNumber>
    </recommendedName>
</protein>
<dbReference type="Pfam" id="PF04389">
    <property type="entry name" value="Peptidase_M28"/>
    <property type="match status" value="1"/>
</dbReference>
<comment type="caution">
    <text evidence="9">The sequence shown here is derived from an EMBL/GenBank/DDBJ whole genome shotgun (WGS) entry which is preliminary data.</text>
</comment>
<dbReference type="InParanoid" id="A0A1Y1UF35"/>
<evidence type="ECO:0000256" key="3">
    <source>
        <dbReference type="ARBA" id="ARBA00022670"/>
    </source>
</evidence>
<dbReference type="EC" id="3.4.-.-" evidence="7"/>
<dbReference type="PANTHER" id="PTHR12147">
    <property type="entry name" value="METALLOPEPTIDASE M28 FAMILY MEMBER"/>
    <property type="match status" value="1"/>
</dbReference>
<dbReference type="Gene3D" id="3.40.630.10">
    <property type="entry name" value="Zn peptidases"/>
    <property type="match status" value="1"/>
</dbReference>
<keyword evidence="4 7" id="KW-0479">Metal-binding</keyword>
<evidence type="ECO:0000256" key="5">
    <source>
        <dbReference type="ARBA" id="ARBA00022801"/>
    </source>
</evidence>
<evidence type="ECO:0000313" key="9">
    <source>
        <dbReference type="EMBL" id="ORX36681.1"/>
    </source>
</evidence>
<sequence>MLSADNAGTGHVHKDLLPILDLLLPTHISVVALPERPMPHPKASFDTMDNDWGVPHKYAMRLATFTDQLEHDPSLATVVDSINVDTLRRNVRWLTGEAPSGIESRHSFTKGALQAAHWIKKQVQEAGASCELMHYMEGFAPNVICEFPNNSSEHVVLSAHYDSRGSFGMTRAPGADDDASGSGHLLGVVDAIKRYKIKFDKKVIVAFFSGEEQGLFGSRAYAGHLKDTNREVLLHIQADMLGYHVPGEPMQLALPATIHLPEASYFVGNVSKLYSPELVVGSTQACCSDHQSFLSLGFPATQVFERNGPIADPMYHNSGDLSFREGYDFDQIVAIAKVTMASIMIVAGWSQGQ</sequence>
<dbReference type="InterPro" id="IPR045175">
    <property type="entry name" value="M28_fam"/>
</dbReference>
<dbReference type="Proteomes" id="UP000193218">
    <property type="component" value="Unassembled WGS sequence"/>
</dbReference>
<keyword evidence="6 7" id="KW-0862">Zinc</keyword>
<keyword evidence="5 7" id="KW-0378">Hydrolase</keyword>
<dbReference type="GO" id="GO:0006508">
    <property type="term" value="P:proteolysis"/>
    <property type="evidence" value="ECO:0007669"/>
    <property type="project" value="UniProtKB-KW"/>
</dbReference>
<dbReference type="GeneID" id="33559285"/>
<dbReference type="AlphaFoldDB" id="A0A1Y1UF35"/>
<comment type="similarity">
    <text evidence="2">Belongs to the peptidase M28 family. M28B subfamily.</text>
</comment>
<organism evidence="9 10">
    <name type="scientific">Kockovaella imperatae</name>
    <dbReference type="NCBI Taxonomy" id="4999"/>
    <lineage>
        <taxon>Eukaryota</taxon>
        <taxon>Fungi</taxon>
        <taxon>Dikarya</taxon>
        <taxon>Basidiomycota</taxon>
        <taxon>Agaricomycotina</taxon>
        <taxon>Tremellomycetes</taxon>
        <taxon>Tremellales</taxon>
        <taxon>Cuniculitremaceae</taxon>
        <taxon>Kockovaella</taxon>
    </lineage>
</organism>
<dbReference type="STRING" id="4999.A0A1Y1UF35"/>
<dbReference type="GO" id="GO:0008235">
    <property type="term" value="F:metalloexopeptidase activity"/>
    <property type="evidence" value="ECO:0007669"/>
    <property type="project" value="InterPro"/>
</dbReference>
<evidence type="ECO:0000256" key="6">
    <source>
        <dbReference type="ARBA" id="ARBA00022833"/>
    </source>
</evidence>
<dbReference type="SUPFAM" id="SSF53187">
    <property type="entry name" value="Zn-dependent exopeptidases"/>
    <property type="match status" value="1"/>
</dbReference>
<dbReference type="OrthoDB" id="10013407at2759"/>
<dbReference type="RefSeq" id="XP_021870750.1">
    <property type="nucleotide sequence ID" value="XM_022017476.1"/>
</dbReference>
<evidence type="ECO:0000256" key="1">
    <source>
        <dbReference type="ARBA" id="ARBA00001947"/>
    </source>
</evidence>
<accession>A0A1Y1UF35</accession>
<name>A0A1Y1UF35_9TREE</name>
<evidence type="ECO:0000256" key="2">
    <source>
        <dbReference type="ARBA" id="ARBA00005634"/>
    </source>
</evidence>
<dbReference type="GO" id="GO:0046872">
    <property type="term" value="F:metal ion binding"/>
    <property type="evidence" value="ECO:0007669"/>
    <property type="project" value="UniProtKB-KW"/>
</dbReference>
<comment type="cofactor">
    <cofactor evidence="1">
        <name>Zn(2+)</name>
        <dbReference type="ChEBI" id="CHEBI:29105"/>
    </cofactor>
</comment>
<evidence type="ECO:0000256" key="4">
    <source>
        <dbReference type="ARBA" id="ARBA00022723"/>
    </source>
</evidence>
<proteinExistence type="inferred from homology"/>
<gene>
    <name evidence="9" type="ORF">BD324DRAFT_642311</name>
</gene>
<evidence type="ECO:0000313" key="10">
    <source>
        <dbReference type="Proteomes" id="UP000193218"/>
    </source>
</evidence>
<dbReference type="PANTHER" id="PTHR12147:SF26">
    <property type="entry name" value="PEPTIDASE M28 DOMAIN-CONTAINING PROTEIN"/>
    <property type="match status" value="1"/>
</dbReference>
<reference evidence="9 10" key="1">
    <citation type="submission" date="2017-03" db="EMBL/GenBank/DDBJ databases">
        <title>Widespread Adenine N6-methylation of Active Genes in Fungi.</title>
        <authorList>
            <consortium name="DOE Joint Genome Institute"/>
            <person name="Mondo S.J."/>
            <person name="Dannebaum R.O."/>
            <person name="Kuo R.C."/>
            <person name="Louie K.B."/>
            <person name="Bewick A.J."/>
            <person name="Labutti K."/>
            <person name="Haridas S."/>
            <person name="Kuo A."/>
            <person name="Salamov A."/>
            <person name="Ahrendt S.R."/>
            <person name="Lau R."/>
            <person name="Bowen B.P."/>
            <person name="Lipzen A."/>
            <person name="Sullivan W."/>
            <person name="Andreopoulos W.B."/>
            <person name="Clum A."/>
            <person name="Lindquist E."/>
            <person name="Daum C."/>
            <person name="Northen T.R."/>
            <person name="Ramamoorthy G."/>
            <person name="Schmitz R.J."/>
            <person name="Gryganskyi A."/>
            <person name="Culley D."/>
            <person name="Magnuson J."/>
            <person name="James T.Y."/>
            <person name="O'Malley M.A."/>
            <person name="Stajich J.E."/>
            <person name="Spatafora J.W."/>
            <person name="Visel A."/>
            <person name="Grigoriev I.V."/>
        </authorList>
    </citation>
    <scope>NUCLEOTIDE SEQUENCE [LARGE SCALE GENOMIC DNA]</scope>
    <source>
        <strain evidence="9 10">NRRL Y-17943</strain>
    </source>
</reference>
<feature type="domain" description="Peptidase M28" evidence="8">
    <location>
        <begin position="142"/>
        <end position="321"/>
    </location>
</feature>
<dbReference type="EMBL" id="NBSH01000007">
    <property type="protein sequence ID" value="ORX36681.1"/>
    <property type="molecule type" value="Genomic_DNA"/>
</dbReference>
<evidence type="ECO:0000256" key="7">
    <source>
        <dbReference type="RuleBase" id="RU361240"/>
    </source>
</evidence>
<keyword evidence="3 7" id="KW-0645">Protease</keyword>
<dbReference type="FunFam" id="3.40.630.10:FF:000116">
    <property type="entry name" value="Peptide hydrolase"/>
    <property type="match status" value="1"/>
</dbReference>